<evidence type="ECO:0000313" key="2">
    <source>
        <dbReference type="Proteomes" id="UP000027100"/>
    </source>
</evidence>
<reference evidence="1 2" key="1">
    <citation type="journal article" date="2014" name="Antonie Van Leeuwenhoek">
        <title>Hyphomonas beringensis sp. nov. and Hyphomonas chukchiensis sp. nov., isolated from surface seawater of the Bering Sea and Chukchi Sea.</title>
        <authorList>
            <person name="Li C."/>
            <person name="Lai Q."/>
            <person name="Li G."/>
            <person name="Dong C."/>
            <person name="Wang J."/>
            <person name="Liao Y."/>
            <person name="Shao Z."/>
        </authorList>
    </citation>
    <scope>NUCLEOTIDE SEQUENCE [LARGE SCALE GENOMIC DNA]</scope>
    <source>
        <strain evidence="1 2">PS728</strain>
    </source>
</reference>
<sequence length="162" mass="17794">MTVGQQSYDQAIGHCTKIARLDEAIANQNVAKRFQDWRAGQSLDYVEPPSSTISGPREILKVKVEPDFAYTNKDGVFVVLVWPYANIELRQKIAGIGIHMMQAALAVGPFGSATFCILDLSKPSAKPKRYLHGSIPKNASALLAYMLDHHELAYIQSHPSAA</sequence>
<proteinExistence type="predicted"/>
<protein>
    <submittedName>
        <fullName evidence="1">Uncharacterized protein</fullName>
    </submittedName>
</protein>
<accession>A0A062VBW1</accession>
<organism evidence="1 2">
    <name type="scientific">Hyphomonas polymorpha PS728</name>
    <dbReference type="NCBI Taxonomy" id="1280954"/>
    <lineage>
        <taxon>Bacteria</taxon>
        <taxon>Pseudomonadati</taxon>
        <taxon>Pseudomonadota</taxon>
        <taxon>Alphaproteobacteria</taxon>
        <taxon>Hyphomonadales</taxon>
        <taxon>Hyphomonadaceae</taxon>
        <taxon>Hyphomonas</taxon>
    </lineage>
</organism>
<evidence type="ECO:0000313" key="1">
    <source>
        <dbReference type="EMBL" id="KCZ96785.1"/>
    </source>
</evidence>
<dbReference type="AlphaFoldDB" id="A0A062VBW1"/>
<keyword evidence="2" id="KW-1185">Reference proteome</keyword>
<dbReference type="EMBL" id="ARYM01000033">
    <property type="protein sequence ID" value="KCZ96785.1"/>
    <property type="molecule type" value="Genomic_DNA"/>
</dbReference>
<comment type="caution">
    <text evidence="1">The sequence shown here is derived from an EMBL/GenBank/DDBJ whole genome shotgun (WGS) entry which is preliminary data.</text>
</comment>
<gene>
    <name evidence="1" type="ORF">HPO_18078</name>
</gene>
<dbReference type="Proteomes" id="UP000027100">
    <property type="component" value="Unassembled WGS sequence"/>
</dbReference>
<name>A0A062VBW1_9PROT</name>